<feature type="transmembrane region" description="Helical" evidence="1">
    <location>
        <begin position="64"/>
        <end position="82"/>
    </location>
</feature>
<accession>A0A291T9T2</accession>
<keyword evidence="1" id="KW-0472">Membrane</keyword>
<dbReference type="InterPro" id="IPR045798">
    <property type="entry name" value="TrbL_Firmicutes"/>
</dbReference>
<keyword evidence="1" id="KW-0812">Transmembrane</keyword>
<evidence type="ECO:0000313" key="2">
    <source>
        <dbReference type="EMBL" id="ATL89914.1"/>
    </source>
</evidence>
<evidence type="ECO:0000256" key="1">
    <source>
        <dbReference type="SAM" id="Phobius"/>
    </source>
</evidence>
<feature type="transmembrane region" description="Helical" evidence="1">
    <location>
        <begin position="225"/>
        <end position="250"/>
    </location>
</feature>
<dbReference type="Proteomes" id="UP000223709">
    <property type="component" value="Chromosome"/>
</dbReference>
<dbReference type="AlphaFoldDB" id="A0A291T9T2"/>
<reference evidence="2 3" key="1">
    <citation type="submission" date="2017-10" db="EMBL/GenBank/DDBJ databases">
        <title>Complete Genome Sequence of Faecalibacterium prausnitzii isolated from the gut of healthy adult Indian.</title>
        <authorList>
            <person name="Bag S."/>
            <person name="Ghosh T.S."/>
            <person name="Das B."/>
        </authorList>
    </citation>
    <scope>NUCLEOTIDE SEQUENCE [LARGE SCALE GENOMIC DNA]</scope>
    <source>
        <strain evidence="2 3">Indica</strain>
    </source>
</reference>
<feature type="transmembrane region" description="Helical" evidence="1">
    <location>
        <begin position="102"/>
        <end position="124"/>
    </location>
</feature>
<dbReference type="Pfam" id="PF19478">
    <property type="entry name" value="TrbL_2"/>
    <property type="match status" value="1"/>
</dbReference>
<gene>
    <name evidence="2" type="ORF">CRH10_06220</name>
</gene>
<organism evidence="2 3">
    <name type="scientific">Faecalibacterium prausnitzii</name>
    <dbReference type="NCBI Taxonomy" id="853"/>
    <lineage>
        <taxon>Bacteria</taxon>
        <taxon>Bacillati</taxon>
        <taxon>Bacillota</taxon>
        <taxon>Clostridia</taxon>
        <taxon>Eubacteriales</taxon>
        <taxon>Oscillospiraceae</taxon>
        <taxon>Faecalibacterium</taxon>
    </lineage>
</organism>
<evidence type="ECO:0008006" key="4">
    <source>
        <dbReference type="Google" id="ProtNLM"/>
    </source>
</evidence>
<dbReference type="EMBL" id="CP023819">
    <property type="protein sequence ID" value="ATL89914.1"/>
    <property type="molecule type" value="Genomic_DNA"/>
</dbReference>
<keyword evidence="1" id="KW-1133">Transmembrane helix</keyword>
<feature type="transmembrane region" description="Helical" evidence="1">
    <location>
        <begin position="256"/>
        <end position="275"/>
    </location>
</feature>
<evidence type="ECO:0000313" key="3">
    <source>
        <dbReference type="Proteomes" id="UP000223709"/>
    </source>
</evidence>
<protein>
    <recommendedName>
        <fullName evidence="4">TrbL/VirB6 plasmid conjugal transfer protein</fullName>
    </recommendedName>
</protein>
<sequence>MQSILEQITDWLKSMIISGIMGNLSGMFDSVNQQVGQIAGDVGTTPANFSPAVFSMIRNISESVILPIAGMVLTFIACYELIQMLIEHNNLANFETWTFFKWVFKTFLAVTLISNTFNITMAVFDVAQQVISRSGGLISGSTSVSDATLTAMQATLEGMDLGPLLGLYLQTFVVQVTMLALSAIIFVIVYGRMVEIYLMVSLAPIPFATFGNHEQRHTGQNYLRSLFALGFQGFLIMICVGIYAVLIQNLSFSDNIISSIWGVMGYTVLLAFTLFKTGSLAKSVFAAH</sequence>
<feature type="transmembrane region" description="Helical" evidence="1">
    <location>
        <begin position="167"/>
        <end position="190"/>
    </location>
</feature>
<dbReference type="RefSeq" id="WP_098923464.1">
    <property type="nucleotide sequence ID" value="NZ_CP023819.1"/>
</dbReference>
<name>A0A291T9T2_9FIRM</name>
<proteinExistence type="predicted"/>